<dbReference type="InterPro" id="IPR051678">
    <property type="entry name" value="AGP_Transferase"/>
</dbReference>
<dbReference type="GeneID" id="85447409"/>
<evidence type="ECO:0008006" key="3">
    <source>
        <dbReference type="Google" id="ProtNLM"/>
    </source>
</evidence>
<proteinExistence type="predicted"/>
<sequence>MVRVPWPSTVQFPGEKTLYEAATSEYLRLNTCVPVRQVLHYDQESNIGPILIIRHVEHGGDMTDSLAVHGRDPGLTPALNLSLPESKLRSLWGKMAWILMELAKPEFPRIGSLLEVDGSFQVTGRPLTHNMSSLTQLAHITPAIFTDEGKTLATADEWYLELSNMHLAQLLFQHNDLVASEDDCRNKYVARHLFRRLAKQGRLSTFGFVQDNWSTPGSTKMTRLRIPAPDGSAAFRLWCDDFRPTNVLVGGSSPDGEVEVAAAIDWELTYAAPTQFVLDPPWWLLFETPEMWEPPGVDEWSKAYGLQLEIWLKALEEQGKGAVFLDGVKLSAHMRESWESGRFWLNYAARKSWAFDAVFWSLTSAFLAHGTRRCLMRSCGKQGWTS</sequence>
<accession>A0AAD8QA09</accession>
<dbReference type="PANTHER" id="PTHR21310">
    <property type="entry name" value="AMINOGLYCOSIDE PHOSPHOTRANSFERASE-RELATED-RELATED"/>
    <property type="match status" value="1"/>
</dbReference>
<evidence type="ECO:0000313" key="2">
    <source>
        <dbReference type="Proteomes" id="UP001230504"/>
    </source>
</evidence>
<protein>
    <recommendedName>
        <fullName evidence="3">Phosphotransferase</fullName>
    </recommendedName>
</protein>
<evidence type="ECO:0000313" key="1">
    <source>
        <dbReference type="EMBL" id="KAK1598359.1"/>
    </source>
</evidence>
<keyword evidence="2" id="KW-1185">Reference proteome</keyword>
<comment type="caution">
    <text evidence="1">The sequence shown here is derived from an EMBL/GenBank/DDBJ whole genome shotgun (WGS) entry which is preliminary data.</text>
</comment>
<name>A0AAD8QA09_9PEZI</name>
<dbReference type="RefSeq" id="XP_060419064.1">
    <property type="nucleotide sequence ID" value="XM_060563169.1"/>
</dbReference>
<gene>
    <name evidence="1" type="ORF">LY79DRAFT_666111</name>
</gene>
<organism evidence="1 2">
    <name type="scientific">Colletotrichum navitas</name>
    <dbReference type="NCBI Taxonomy" id="681940"/>
    <lineage>
        <taxon>Eukaryota</taxon>
        <taxon>Fungi</taxon>
        <taxon>Dikarya</taxon>
        <taxon>Ascomycota</taxon>
        <taxon>Pezizomycotina</taxon>
        <taxon>Sordariomycetes</taxon>
        <taxon>Hypocreomycetidae</taxon>
        <taxon>Glomerellales</taxon>
        <taxon>Glomerellaceae</taxon>
        <taxon>Colletotrichum</taxon>
        <taxon>Colletotrichum graminicola species complex</taxon>
    </lineage>
</organism>
<dbReference type="PANTHER" id="PTHR21310:SF37">
    <property type="entry name" value="AMINOGLYCOSIDE PHOSPHOTRANSFERASE DOMAIN-CONTAINING PROTEIN"/>
    <property type="match status" value="1"/>
</dbReference>
<dbReference type="AlphaFoldDB" id="A0AAD8QA09"/>
<reference evidence="1" key="1">
    <citation type="submission" date="2021-06" db="EMBL/GenBank/DDBJ databases">
        <title>Comparative genomics, transcriptomics and evolutionary studies reveal genomic signatures of adaptation to plant cell wall in hemibiotrophic fungi.</title>
        <authorList>
            <consortium name="DOE Joint Genome Institute"/>
            <person name="Baroncelli R."/>
            <person name="Diaz J.F."/>
            <person name="Benocci T."/>
            <person name="Peng M."/>
            <person name="Battaglia E."/>
            <person name="Haridas S."/>
            <person name="Andreopoulos W."/>
            <person name="Labutti K."/>
            <person name="Pangilinan J."/>
            <person name="Floch G.L."/>
            <person name="Makela M.R."/>
            <person name="Henrissat B."/>
            <person name="Grigoriev I.V."/>
            <person name="Crouch J.A."/>
            <person name="De Vries R.P."/>
            <person name="Sukno S.A."/>
            <person name="Thon M.R."/>
        </authorList>
    </citation>
    <scope>NUCLEOTIDE SEQUENCE</scope>
    <source>
        <strain evidence="1">CBS 125086</strain>
    </source>
</reference>
<dbReference type="Proteomes" id="UP001230504">
    <property type="component" value="Unassembled WGS sequence"/>
</dbReference>
<dbReference type="EMBL" id="JAHLJV010000005">
    <property type="protein sequence ID" value="KAK1598359.1"/>
    <property type="molecule type" value="Genomic_DNA"/>
</dbReference>